<proteinExistence type="predicted"/>
<comment type="caution">
    <text evidence="1">The sequence shown here is derived from an EMBL/GenBank/DDBJ whole genome shotgun (WGS) entry which is preliminary data.</text>
</comment>
<dbReference type="Proteomes" id="UP000823674">
    <property type="component" value="Chromosome A03"/>
</dbReference>
<evidence type="ECO:0000313" key="2">
    <source>
        <dbReference type="Proteomes" id="UP000823674"/>
    </source>
</evidence>
<protein>
    <submittedName>
        <fullName evidence="1">Uncharacterized protein</fullName>
    </submittedName>
</protein>
<evidence type="ECO:0000313" key="1">
    <source>
        <dbReference type="EMBL" id="KAG5402867.1"/>
    </source>
</evidence>
<dbReference type="EMBL" id="JADBGQ010000003">
    <property type="protein sequence ID" value="KAG5402867.1"/>
    <property type="molecule type" value="Genomic_DNA"/>
</dbReference>
<sequence>MEMSMKLSEDFTKKLGFSEEGEEIRKLERSWKGSRDLLFDQNDGVSETDDEEINRPRLRKVFVESHIPTEKSPDDMKSMAVEAILRLQEKINDDDEETVKMQLLVPSKVVLRLREDVLGDRGSVSARNPPPARSDHAGFTLPPFVSSVPEYASVDFDQRRETGESSLGMVSSDRFYGYESSFSARDHGLVSVGSILIWRVSFANYQQRTWLLLYHFVSNGLKLFFLVY</sequence>
<keyword evidence="2" id="KW-1185">Reference proteome</keyword>
<gene>
    <name evidence="1" type="primary">A03g500380.1_BraROA</name>
    <name evidence="1" type="ORF">IGI04_008986</name>
</gene>
<name>A0ABQ7MVZ1_BRACM</name>
<organism evidence="1 2">
    <name type="scientific">Brassica rapa subsp. trilocularis</name>
    <dbReference type="NCBI Taxonomy" id="1813537"/>
    <lineage>
        <taxon>Eukaryota</taxon>
        <taxon>Viridiplantae</taxon>
        <taxon>Streptophyta</taxon>
        <taxon>Embryophyta</taxon>
        <taxon>Tracheophyta</taxon>
        <taxon>Spermatophyta</taxon>
        <taxon>Magnoliopsida</taxon>
        <taxon>eudicotyledons</taxon>
        <taxon>Gunneridae</taxon>
        <taxon>Pentapetalae</taxon>
        <taxon>rosids</taxon>
        <taxon>malvids</taxon>
        <taxon>Brassicales</taxon>
        <taxon>Brassicaceae</taxon>
        <taxon>Brassiceae</taxon>
        <taxon>Brassica</taxon>
    </lineage>
</organism>
<reference evidence="1 2" key="1">
    <citation type="submission" date="2021-03" db="EMBL/GenBank/DDBJ databases">
        <authorList>
            <person name="King G.J."/>
            <person name="Bancroft I."/>
            <person name="Baten A."/>
            <person name="Bloomfield J."/>
            <person name="Borpatragohain P."/>
            <person name="He Z."/>
            <person name="Irish N."/>
            <person name="Irwin J."/>
            <person name="Liu K."/>
            <person name="Mauleon R.P."/>
            <person name="Moore J."/>
            <person name="Morris R."/>
            <person name="Ostergaard L."/>
            <person name="Wang B."/>
            <person name="Wells R."/>
        </authorList>
    </citation>
    <scope>NUCLEOTIDE SEQUENCE [LARGE SCALE GENOMIC DNA]</scope>
    <source>
        <strain evidence="1">R-o-18</strain>
        <tissue evidence="1">Leaf</tissue>
    </source>
</reference>
<accession>A0ABQ7MVZ1</accession>